<dbReference type="Proteomes" id="UP000190961">
    <property type="component" value="Unassembled WGS sequence"/>
</dbReference>
<dbReference type="OrthoDB" id="9813465at2"/>
<dbReference type="InterPro" id="IPR049349">
    <property type="entry name" value="DUF2264_N"/>
</dbReference>
<evidence type="ECO:0000313" key="3">
    <source>
        <dbReference type="Proteomes" id="UP000190961"/>
    </source>
</evidence>
<gene>
    <name evidence="2" type="ORF">SAMN05660236_2366</name>
</gene>
<reference evidence="2 3" key="1">
    <citation type="submission" date="2017-02" db="EMBL/GenBank/DDBJ databases">
        <authorList>
            <person name="Peterson S.W."/>
        </authorList>
    </citation>
    <scope>NUCLEOTIDE SEQUENCE [LARGE SCALE GENOMIC DNA]</scope>
    <source>
        <strain evidence="2 3">DSM 25262</strain>
    </source>
</reference>
<dbReference type="PANTHER" id="PTHR35339:SF3">
    <property type="entry name" value="DUF2264 DOMAIN-CONTAINING PROTEIN"/>
    <property type="match status" value="1"/>
</dbReference>
<protein>
    <recommendedName>
        <fullName evidence="1">DUF2264 domain-containing protein</fullName>
    </recommendedName>
</protein>
<dbReference type="STRING" id="688867.SAMN05660236_2366"/>
<evidence type="ECO:0000313" key="2">
    <source>
        <dbReference type="EMBL" id="SKC64860.1"/>
    </source>
</evidence>
<keyword evidence="3" id="KW-1185">Reference proteome</keyword>
<name>A0A1T5KMH4_9BACT</name>
<dbReference type="Pfam" id="PF10022">
    <property type="entry name" value="DUF2264"/>
    <property type="match status" value="1"/>
</dbReference>
<dbReference type="AlphaFoldDB" id="A0A1T5KMH4"/>
<sequence length="414" mass="46499">MIRRNFLKGFSLLGAGSTLAPLFSFTQHDSHLKETRTDRQYWISMLTRITEPVLNALQQDRIKELMPVECVAGTLSSRKEVTYLEALGRSLAGLAPWLELGPDQTSEGQLRQKYIKLSVQAIAHAVTPTAKSYMNFTQHNQPLVDAAFLAHALVRAPQQLWVNLDQTTQQHLLTALRSTRVIKPYYSNWLLFSAMIEAALLKFTNDYDAMRVDYALKSHEEWYKGDGIYGDGPDFHFDYYNSFVIQPMLLDILKVLQEVKQEGKELSEKILKRAQRYAEIQERLISPEGTFPPVGRSLAYRCGAFQLLSQVALQKQLPASITPPQVRSALTAVIKTTLEAPGTFDKNGWLTIGFTGHQPEIGEHYISTGSLYLCTVAFLPLGLSADDEFWSSANADWTSKKAFAGKGFSIDKAI</sequence>
<organism evidence="2 3">
    <name type="scientific">Ohtaekwangia koreensis</name>
    <dbReference type="NCBI Taxonomy" id="688867"/>
    <lineage>
        <taxon>Bacteria</taxon>
        <taxon>Pseudomonadati</taxon>
        <taxon>Bacteroidota</taxon>
        <taxon>Cytophagia</taxon>
        <taxon>Cytophagales</taxon>
        <taxon>Fulvivirgaceae</taxon>
        <taxon>Ohtaekwangia</taxon>
    </lineage>
</organism>
<dbReference type="EMBL" id="FUZU01000001">
    <property type="protein sequence ID" value="SKC64860.1"/>
    <property type="molecule type" value="Genomic_DNA"/>
</dbReference>
<feature type="domain" description="DUF2264" evidence="1">
    <location>
        <begin position="38"/>
        <end position="397"/>
    </location>
</feature>
<dbReference type="InterPro" id="IPR016624">
    <property type="entry name" value="UCP014753"/>
</dbReference>
<dbReference type="PIRSF" id="PIRSF014753">
    <property type="entry name" value="UCP014753"/>
    <property type="match status" value="1"/>
</dbReference>
<accession>A0A1T5KMH4</accession>
<dbReference type="PANTHER" id="PTHR35339">
    <property type="entry name" value="LINALOOL DEHYDRATASE_ISOMERASE DOMAIN-CONTAINING PROTEIN"/>
    <property type="match status" value="1"/>
</dbReference>
<evidence type="ECO:0000259" key="1">
    <source>
        <dbReference type="Pfam" id="PF10022"/>
    </source>
</evidence>
<dbReference type="RefSeq" id="WP_079686821.1">
    <property type="nucleotide sequence ID" value="NZ_FUZU01000001.1"/>
</dbReference>
<proteinExistence type="predicted"/>